<dbReference type="PANTHER" id="PTHR30345:SF0">
    <property type="entry name" value="DNA DAMAGE-REPAIR_TOLERATION PROTEIN DRT102"/>
    <property type="match status" value="1"/>
</dbReference>
<evidence type="ECO:0000256" key="7">
    <source>
        <dbReference type="ARBA" id="ARBA00023235"/>
    </source>
</evidence>
<dbReference type="InterPro" id="IPR011860">
    <property type="entry name" value="Rib-5-P_Isoase_Actino"/>
</dbReference>
<proteinExistence type="inferred from homology"/>
<keyword evidence="7 9" id="KW-0413">Isomerase</keyword>
<protein>
    <recommendedName>
        <fullName evidence="6">Ribose-5-phosphate isomerase B</fullName>
        <ecNumber evidence="5">5.3.1.6</ecNumber>
    </recommendedName>
    <alternativeName>
        <fullName evidence="8">Phosphoriboisomerase B</fullName>
    </alternativeName>
</protein>
<dbReference type="Pfam" id="PF02502">
    <property type="entry name" value="LacAB_rpiB"/>
    <property type="match status" value="1"/>
</dbReference>
<dbReference type="EC" id="5.3.1.6" evidence="5"/>
<comment type="catalytic activity">
    <reaction evidence="1">
        <text>aldehydo-D-ribose 5-phosphate = D-ribulose 5-phosphate</text>
        <dbReference type="Rhea" id="RHEA:14657"/>
        <dbReference type="ChEBI" id="CHEBI:58121"/>
        <dbReference type="ChEBI" id="CHEBI:58273"/>
        <dbReference type="EC" id="5.3.1.6"/>
    </reaction>
</comment>
<evidence type="ECO:0000256" key="4">
    <source>
        <dbReference type="ARBA" id="ARBA00011738"/>
    </source>
</evidence>
<comment type="similarity">
    <text evidence="3">Belongs to the LacAB/RpiB family.</text>
</comment>
<evidence type="ECO:0000256" key="6">
    <source>
        <dbReference type="ARBA" id="ARBA00014007"/>
    </source>
</evidence>
<comment type="subunit">
    <text evidence="4">Homodimer.</text>
</comment>
<evidence type="ECO:0000313" key="9">
    <source>
        <dbReference type="EMBL" id="GGJ89722.1"/>
    </source>
</evidence>
<sequence length="162" mass="17823">MRVYLGSDHAGFELKNHLVEWLKAHGHEPVDCGPHIYDAQDDYPPFCLRAAERTAADPTALGIVIGGSGNGEQMAANKVKGVRAALVWNEQTAGLSREHNDANVISIGARMHTQAESTTFVEIFLGTEYTGEERHARRIQMLATYETKGELPPIPAHHPKQD</sequence>
<evidence type="ECO:0000256" key="2">
    <source>
        <dbReference type="ARBA" id="ARBA00004988"/>
    </source>
</evidence>
<comment type="caution">
    <text evidence="9">The sequence shown here is derived from an EMBL/GenBank/DDBJ whole genome shotgun (WGS) entry which is preliminary data.</text>
</comment>
<evidence type="ECO:0000256" key="3">
    <source>
        <dbReference type="ARBA" id="ARBA00008754"/>
    </source>
</evidence>
<evidence type="ECO:0000256" key="1">
    <source>
        <dbReference type="ARBA" id="ARBA00001713"/>
    </source>
</evidence>
<comment type="pathway">
    <text evidence="2">Carbohydrate degradation; pentose phosphate pathway; D-ribose 5-phosphate from D-ribulose 5-phosphate (non-oxidative stage): step 1/1.</text>
</comment>
<dbReference type="GO" id="GO:0016853">
    <property type="term" value="F:isomerase activity"/>
    <property type="evidence" value="ECO:0007669"/>
    <property type="project" value="UniProtKB-KW"/>
</dbReference>
<gene>
    <name evidence="9" type="ORF">GCM10011583_21360</name>
</gene>
<dbReference type="Proteomes" id="UP000660265">
    <property type="component" value="Unassembled WGS sequence"/>
</dbReference>
<evidence type="ECO:0000256" key="8">
    <source>
        <dbReference type="ARBA" id="ARBA00032117"/>
    </source>
</evidence>
<dbReference type="PIRSF" id="PIRSF005384">
    <property type="entry name" value="RpiB_LacA_B"/>
    <property type="match status" value="1"/>
</dbReference>
<dbReference type="NCBIfam" id="NF004051">
    <property type="entry name" value="PRK05571.1"/>
    <property type="match status" value="1"/>
</dbReference>
<reference evidence="10" key="1">
    <citation type="journal article" date="2019" name="Int. J. Syst. Evol. Microbiol.">
        <title>The Global Catalogue of Microorganisms (GCM) 10K type strain sequencing project: providing services to taxonomists for standard genome sequencing and annotation.</title>
        <authorList>
            <consortium name="The Broad Institute Genomics Platform"/>
            <consortium name="The Broad Institute Genome Sequencing Center for Infectious Disease"/>
            <person name="Wu L."/>
            <person name="Ma J."/>
        </authorList>
    </citation>
    <scope>NUCLEOTIDE SEQUENCE [LARGE SCALE GENOMIC DNA]</scope>
    <source>
        <strain evidence="10">CGMCC 4.7275</strain>
    </source>
</reference>
<accession>A0ABQ2E509</accession>
<dbReference type="InterPro" id="IPR036569">
    <property type="entry name" value="RpiB_LacA_LacB_sf"/>
</dbReference>
<organism evidence="9 10">
    <name type="scientific">Streptomyces camponoticapitis</name>
    <dbReference type="NCBI Taxonomy" id="1616125"/>
    <lineage>
        <taxon>Bacteria</taxon>
        <taxon>Bacillati</taxon>
        <taxon>Actinomycetota</taxon>
        <taxon>Actinomycetes</taxon>
        <taxon>Kitasatosporales</taxon>
        <taxon>Streptomycetaceae</taxon>
        <taxon>Streptomyces</taxon>
    </lineage>
</organism>
<dbReference type="RefSeq" id="WP_189107116.1">
    <property type="nucleotide sequence ID" value="NZ_BMMV01000005.1"/>
</dbReference>
<evidence type="ECO:0000256" key="5">
    <source>
        <dbReference type="ARBA" id="ARBA00011959"/>
    </source>
</evidence>
<dbReference type="PANTHER" id="PTHR30345">
    <property type="entry name" value="RIBOSE-5-PHOSPHATE ISOMERASE B"/>
    <property type="match status" value="1"/>
</dbReference>
<name>A0ABQ2E509_9ACTN</name>
<dbReference type="NCBIfam" id="TIGR02133">
    <property type="entry name" value="RPI_actino"/>
    <property type="match status" value="1"/>
</dbReference>
<dbReference type="NCBIfam" id="TIGR00689">
    <property type="entry name" value="rpiB_lacA_lacB"/>
    <property type="match status" value="1"/>
</dbReference>
<keyword evidence="10" id="KW-1185">Reference proteome</keyword>
<dbReference type="SUPFAM" id="SSF89623">
    <property type="entry name" value="Ribose/Galactose isomerase RpiB/AlsB"/>
    <property type="match status" value="1"/>
</dbReference>
<dbReference type="EMBL" id="BMMV01000005">
    <property type="protein sequence ID" value="GGJ89722.1"/>
    <property type="molecule type" value="Genomic_DNA"/>
</dbReference>
<evidence type="ECO:0000313" key="10">
    <source>
        <dbReference type="Proteomes" id="UP000660265"/>
    </source>
</evidence>
<dbReference type="InterPro" id="IPR003500">
    <property type="entry name" value="RpiB_LacA_LacB"/>
</dbReference>
<dbReference type="Gene3D" id="3.40.1400.10">
    <property type="entry name" value="Sugar-phosphate isomerase, RpiB/LacA/LacB"/>
    <property type="match status" value="1"/>
</dbReference>